<proteinExistence type="inferred from homology"/>
<dbReference type="AlphaFoldDB" id="A0AAW0CPZ5"/>
<keyword evidence="2" id="KW-0285">Flavoprotein</keyword>
<evidence type="ECO:0000256" key="3">
    <source>
        <dbReference type="ARBA" id="ARBA00022827"/>
    </source>
</evidence>
<dbReference type="Pfam" id="PF13450">
    <property type="entry name" value="NAD_binding_8"/>
    <property type="match status" value="1"/>
</dbReference>
<dbReference type="InterPro" id="IPR020946">
    <property type="entry name" value="Flavin_mOase-like"/>
</dbReference>
<dbReference type="Gene3D" id="3.50.50.60">
    <property type="entry name" value="FAD/NAD(P)-binding domain"/>
    <property type="match status" value="3"/>
</dbReference>
<keyword evidence="5" id="KW-0472">Membrane</keyword>
<dbReference type="GO" id="GO:0050660">
    <property type="term" value="F:flavin adenine dinucleotide binding"/>
    <property type="evidence" value="ECO:0007669"/>
    <property type="project" value="InterPro"/>
</dbReference>
<comment type="caution">
    <text evidence="6">The sequence shown here is derived from an EMBL/GenBank/DDBJ whole genome shotgun (WGS) entry which is preliminary data.</text>
</comment>
<dbReference type="Pfam" id="PF00743">
    <property type="entry name" value="FMO-like"/>
    <property type="match status" value="1"/>
</dbReference>
<evidence type="ECO:0000256" key="4">
    <source>
        <dbReference type="ARBA" id="ARBA00023002"/>
    </source>
</evidence>
<sequence length="529" mass="60410">MSQGEKAPRIVIVGAGIGGLAFAIALRRKFPGFNNFVIYEKAGDIGGTWRDNTYPGCSSDIPVHFYSLSTDLNPNWDRTHAGQPEMNEYLRALAVKYRLLPHIVFNTLVTSATWDPAENKYHITTKTVAPGEDRPWWRKEDLTGVKEVSSDENGGRDVAHIFISAIGFLELIRYPDITGLNSFKGHMFHSGSWNHNVDLQGKRVAVIGNGSSAIQLIPVISKDPSVNVTNFCRTPNWFFPPIRHNYFQFQVWMCKYLPFYMRVYRWWNFWKLELLYALVFANANVRGFTASVLRAWVRYAAPEKYHNNLIPSYPSGCKRLVLDAGYLSCLHRPNVDLNWDGVDGISEQGIITKKGDQLPFDVIVLATGYISDEYPLPVTGTHETIQEYFNRKEGLTAYLGTAVEYMLNLIKPVLSGEIASAEVTNTATDQYNDKIQSRIKDSVFVRCRSWYRRNRDAKVTVVFPGPALLFWWWLRKVDWSHYRVSPVDSETWKRKMQTRKATGTVLVATCLGVIAAFFGFRDLRTLKTW</sequence>
<evidence type="ECO:0000313" key="6">
    <source>
        <dbReference type="EMBL" id="KAK7040393.1"/>
    </source>
</evidence>
<dbReference type="InterPro" id="IPR051209">
    <property type="entry name" value="FAD-bind_Monooxygenase_sf"/>
</dbReference>
<reference evidence="6 7" key="1">
    <citation type="submission" date="2024-01" db="EMBL/GenBank/DDBJ databases">
        <title>A draft genome for a cacao thread blight-causing isolate of Paramarasmius palmivorus.</title>
        <authorList>
            <person name="Baruah I.K."/>
            <person name="Bukari Y."/>
            <person name="Amoako-Attah I."/>
            <person name="Meinhardt L.W."/>
            <person name="Bailey B.A."/>
            <person name="Cohen S.P."/>
        </authorList>
    </citation>
    <scope>NUCLEOTIDE SEQUENCE [LARGE SCALE GENOMIC DNA]</scope>
    <source>
        <strain evidence="6 7">GH-12</strain>
    </source>
</reference>
<comment type="similarity">
    <text evidence="1">Belongs to the FAD-binding monooxygenase family.</text>
</comment>
<organism evidence="6 7">
    <name type="scientific">Paramarasmius palmivorus</name>
    <dbReference type="NCBI Taxonomy" id="297713"/>
    <lineage>
        <taxon>Eukaryota</taxon>
        <taxon>Fungi</taxon>
        <taxon>Dikarya</taxon>
        <taxon>Basidiomycota</taxon>
        <taxon>Agaricomycotina</taxon>
        <taxon>Agaricomycetes</taxon>
        <taxon>Agaricomycetidae</taxon>
        <taxon>Agaricales</taxon>
        <taxon>Marasmiineae</taxon>
        <taxon>Marasmiaceae</taxon>
        <taxon>Paramarasmius</taxon>
    </lineage>
</organism>
<dbReference type="PANTHER" id="PTHR42877:SF4">
    <property type="entry name" value="FAD_NAD(P)-BINDING DOMAIN-CONTAINING PROTEIN-RELATED"/>
    <property type="match status" value="1"/>
</dbReference>
<evidence type="ECO:0008006" key="8">
    <source>
        <dbReference type="Google" id="ProtNLM"/>
    </source>
</evidence>
<evidence type="ECO:0000256" key="2">
    <source>
        <dbReference type="ARBA" id="ARBA00022630"/>
    </source>
</evidence>
<dbReference type="GO" id="GO:0004499">
    <property type="term" value="F:N,N-dimethylaniline monooxygenase activity"/>
    <property type="evidence" value="ECO:0007669"/>
    <property type="project" value="InterPro"/>
</dbReference>
<evidence type="ECO:0000313" key="7">
    <source>
        <dbReference type="Proteomes" id="UP001383192"/>
    </source>
</evidence>
<dbReference type="EMBL" id="JAYKXP010000037">
    <property type="protein sequence ID" value="KAK7040393.1"/>
    <property type="molecule type" value="Genomic_DNA"/>
</dbReference>
<protein>
    <recommendedName>
        <fullName evidence="8">Flavin-containing monooxygenase</fullName>
    </recommendedName>
</protein>
<dbReference type="PANTHER" id="PTHR42877">
    <property type="entry name" value="L-ORNITHINE N(5)-MONOOXYGENASE-RELATED"/>
    <property type="match status" value="1"/>
</dbReference>
<keyword evidence="7" id="KW-1185">Reference proteome</keyword>
<keyword evidence="3" id="KW-0274">FAD</keyword>
<feature type="transmembrane region" description="Helical" evidence="5">
    <location>
        <begin position="6"/>
        <end position="26"/>
    </location>
</feature>
<keyword evidence="5" id="KW-0812">Transmembrane</keyword>
<gene>
    <name evidence="6" type="ORF">VNI00_009870</name>
</gene>
<dbReference type="PRINTS" id="PR00368">
    <property type="entry name" value="FADPNR"/>
</dbReference>
<evidence type="ECO:0000256" key="5">
    <source>
        <dbReference type="SAM" id="Phobius"/>
    </source>
</evidence>
<keyword evidence="4" id="KW-0560">Oxidoreductase</keyword>
<dbReference type="Proteomes" id="UP001383192">
    <property type="component" value="Unassembled WGS sequence"/>
</dbReference>
<evidence type="ECO:0000256" key="1">
    <source>
        <dbReference type="ARBA" id="ARBA00010139"/>
    </source>
</evidence>
<dbReference type="InterPro" id="IPR036188">
    <property type="entry name" value="FAD/NAD-bd_sf"/>
</dbReference>
<name>A0AAW0CPZ5_9AGAR</name>
<dbReference type="GO" id="GO:0050661">
    <property type="term" value="F:NADP binding"/>
    <property type="evidence" value="ECO:0007669"/>
    <property type="project" value="InterPro"/>
</dbReference>
<keyword evidence="5" id="KW-1133">Transmembrane helix</keyword>
<feature type="transmembrane region" description="Helical" evidence="5">
    <location>
        <begin position="501"/>
        <end position="520"/>
    </location>
</feature>
<dbReference type="SUPFAM" id="SSF51905">
    <property type="entry name" value="FAD/NAD(P)-binding domain"/>
    <property type="match status" value="2"/>
</dbReference>
<accession>A0AAW0CPZ5</accession>